<dbReference type="AlphaFoldDB" id="A0A8X6TMN0"/>
<reference evidence="1" key="1">
    <citation type="submission" date="2020-08" db="EMBL/GenBank/DDBJ databases">
        <title>Multicomponent nature underlies the extraordinary mechanical properties of spider dragline silk.</title>
        <authorList>
            <person name="Kono N."/>
            <person name="Nakamura H."/>
            <person name="Mori M."/>
            <person name="Yoshida Y."/>
            <person name="Ohtoshi R."/>
            <person name="Malay A.D."/>
            <person name="Moran D.A.P."/>
            <person name="Tomita M."/>
            <person name="Numata K."/>
            <person name="Arakawa K."/>
        </authorList>
    </citation>
    <scope>NUCLEOTIDE SEQUENCE</scope>
</reference>
<protein>
    <submittedName>
        <fullName evidence="1">Uncharacterized protein</fullName>
    </submittedName>
</protein>
<organism evidence="1 2">
    <name type="scientific">Nephila pilipes</name>
    <name type="common">Giant wood spider</name>
    <name type="synonym">Nephila maculata</name>
    <dbReference type="NCBI Taxonomy" id="299642"/>
    <lineage>
        <taxon>Eukaryota</taxon>
        <taxon>Metazoa</taxon>
        <taxon>Ecdysozoa</taxon>
        <taxon>Arthropoda</taxon>
        <taxon>Chelicerata</taxon>
        <taxon>Arachnida</taxon>
        <taxon>Araneae</taxon>
        <taxon>Araneomorphae</taxon>
        <taxon>Entelegynae</taxon>
        <taxon>Araneoidea</taxon>
        <taxon>Nephilidae</taxon>
        <taxon>Nephila</taxon>
    </lineage>
</organism>
<proteinExistence type="predicted"/>
<keyword evidence="2" id="KW-1185">Reference proteome</keyword>
<name>A0A8X6TMN0_NEPPI</name>
<accession>A0A8X6TMN0</accession>
<evidence type="ECO:0000313" key="2">
    <source>
        <dbReference type="Proteomes" id="UP000887013"/>
    </source>
</evidence>
<dbReference type="Proteomes" id="UP000887013">
    <property type="component" value="Unassembled WGS sequence"/>
</dbReference>
<gene>
    <name evidence="1" type="ORF">NPIL_47261</name>
</gene>
<dbReference type="EMBL" id="BMAW01013093">
    <property type="protein sequence ID" value="GFT31895.1"/>
    <property type="molecule type" value="Genomic_DNA"/>
</dbReference>
<evidence type="ECO:0000313" key="1">
    <source>
        <dbReference type="EMBL" id="GFT31895.1"/>
    </source>
</evidence>
<comment type="caution">
    <text evidence="1">The sequence shown here is derived from an EMBL/GenBank/DDBJ whole genome shotgun (WGS) entry which is preliminary data.</text>
</comment>
<sequence length="183" mass="20285">MGVQRGLRRGDGVEEQPRLRSHRLARNTIAYNDFSSTELGKKPVIPNVPFQVKRINTANRIVSFPVDVKENSFLQVTQTSPIPKRVSYPAYSEIMRRNISTKPKVSAPQVSPASDRIILKARPPVPLGVVQESPILSGLETKALITLSINFATMDRGVHLLTTGLENPESNVKKENFCIGEGR</sequence>